<dbReference type="InterPro" id="IPR051680">
    <property type="entry name" value="ATP-dep_Glu-Cys_Ligase-2"/>
</dbReference>
<evidence type="ECO:0000259" key="1">
    <source>
        <dbReference type="Pfam" id="PF04168"/>
    </source>
</evidence>
<organism evidence="2 3">
    <name type="scientific">Verrucomicrobia subdivision 6 bacterium BACL9 MAG-120507-bin52</name>
    <dbReference type="NCBI Taxonomy" id="1655590"/>
    <lineage>
        <taxon>Bacteria</taxon>
        <taxon>Pseudomonadati</taxon>
        <taxon>Verrucomicrobiota</taxon>
        <taxon>Verrucomicrobiia</taxon>
        <taxon>Verrucomicrobiales</taxon>
        <taxon>Verrucomicrobia subdivision 6</taxon>
    </lineage>
</organism>
<evidence type="ECO:0000313" key="2">
    <source>
        <dbReference type="EMBL" id="KRO62441.1"/>
    </source>
</evidence>
<gene>
    <name evidence="2" type="ORF">ABR82_07370</name>
</gene>
<name>A0A0R2RID5_9BACT</name>
<accession>A0A0R2RID5</accession>
<sequence length="328" mass="37083">MLSRVADGLFWISRYVERAENLARIADVYLQAELDVTGGTRVDWSAILQASGAEDDFVPTGLNPSAVTVTQFLTFQESNPNSIQACLGQARENARMIRDQLTTEMWEELNRAWLELCGPAGKKQRQSELTGYYREVRRASHLFRGTTGSTLSDGDGRDFIDLGMYLERADATSRMMEAHILQRGDHRNEERWAVLLRSCSARETYRVVHQGPLEANGVLGYLIQDSAFPRSLNHGLIQAGQIAERLAKPKDRDKVESLISQIRDRLPLAPLGEDAGESLAKFLDSWQEELQRLANWIQERIIGGKLDLPEQGAWRSQQEQQQQERGGR</sequence>
<comment type="caution">
    <text evidence="2">The sequence shown here is derived from an EMBL/GenBank/DDBJ whole genome shotgun (WGS) entry which is preliminary data.</text>
</comment>
<dbReference type="PANTHER" id="PTHR34595:SF7">
    <property type="entry name" value="SLL1039 PROTEIN"/>
    <property type="match status" value="1"/>
</dbReference>
<dbReference type="AlphaFoldDB" id="A0A0R2RID5"/>
<reference evidence="2 3" key="1">
    <citation type="submission" date="2015-10" db="EMBL/GenBank/DDBJ databases">
        <title>Metagenome-Assembled Genomes uncover a global brackish microbiome.</title>
        <authorList>
            <person name="Hugerth L.W."/>
            <person name="Larsson J."/>
            <person name="Alneberg J."/>
            <person name="Lindh M.V."/>
            <person name="Legrand C."/>
            <person name="Pinhassi J."/>
            <person name="Andersson A.F."/>
        </authorList>
    </citation>
    <scope>NUCLEOTIDE SEQUENCE [LARGE SCALE GENOMIC DNA]</scope>
    <source>
        <strain evidence="2">BACL18 MAG-120507-bin52</strain>
    </source>
</reference>
<dbReference type="InterPro" id="IPR007296">
    <property type="entry name" value="DUF403"/>
</dbReference>
<protein>
    <recommendedName>
        <fullName evidence="1">DUF403 domain-containing protein</fullName>
    </recommendedName>
</protein>
<feature type="domain" description="DUF403" evidence="1">
    <location>
        <begin position="1"/>
        <end position="300"/>
    </location>
</feature>
<dbReference type="EMBL" id="LIBO01000076">
    <property type="protein sequence ID" value="KRO62441.1"/>
    <property type="molecule type" value="Genomic_DNA"/>
</dbReference>
<dbReference type="Proteomes" id="UP000051269">
    <property type="component" value="Unassembled WGS sequence"/>
</dbReference>
<evidence type="ECO:0000313" key="3">
    <source>
        <dbReference type="Proteomes" id="UP000051269"/>
    </source>
</evidence>
<proteinExistence type="predicted"/>
<dbReference type="Pfam" id="PF04168">
    <property type="entry name" value="Alpha-E"/>
    <property type="match status" value="1"/>
</dbReference>
<dbReference type="PANTHER" id="PTHR34595">
    <property type="entry name" value="BLR5612 PROTEIN"/>
    <property type="match status" value="1"/>
</dbReference>